<keyword evidence="1" id="KW-0238">DNA-binding</keyword>
<name>A0A1G9AIQ4_9GAMM</name>
<dbReference type="GO" id="GO:0015074">
    <property type="term" value="P:DNA integration"/>
    <property type="evidence" value="ECO:0007669"/>
    <property type="project" value="InterPro"/>
</dbReference>
<sequence length="447" mass="51648">MSTVEIARQPDLSFLITSKRKNEIDVCSLPLILKQDGKFDWDANSYLTNYGGGPKIFNIKPLATTVEKKAYNLNLFCTFLEGYQIELSEINDSILYRYVEYLKERRITDATIISHVRTALGYIAHLTQMHPAWNLSTNEEKPVHKYGVHYTTKTYKSGRINKDYLYHRCLDGLIHITTEAEFIHDHEYIKWLDAINCSTYHPTLNNFLVTRWQALATLLEITGSRISEAHQITRTMIKKASKSMMSSSATHIIRNIAIRKGKYKGKVRQVQVAKEDLQIILCHINMVEKKFPNTKHDAIFVDVNTGAQLKSSYLKNYAKKVINGSPYSIDLRHVTNHSFRHRFITLYVAKAIRKMSKYGSFSNILTVAENACRKITMHASNSTLSHYVHLATDLNYHEEFEGRELSSVSTQFRIRLRKMMKISEQYRLKEISESEALNSIISTLDEF</sequence>
<evidence type="ECO:0000259" key="3">
    <source>
        <dbReference type="PROSITE" id="PS51898"/>
    </source>
</evidence>
<dbReference type="Proteomes" id="UP000199527">
    <property type="component" value="Unassembled WGS sequence"/>
</dbReference>
<keyword evidence="5" id="KW-1185">Reference proteome</keyword>
<dbReference type="SUPFAM" id="SSF56349">
    <property type="entry name" value="DNA breaking-rejoining enzymes"/>
    <property type="match status" value="1"/>
</dbReference>
<dbReference type="GO" id="GO:0003677">
    <property type="term" value="F:DNA binding"/>
    <property type="evidence" value="ECO:0007669"/>
    <property type="project" value="UniProtKB-KW"/>
</dbReference>
<proteinExistence type="predicted"/>
<feature type="domain" description="Tyr recombinase" evidence="3">
    <location>
        <begin position="178"/>
        <end position="401"/>
    </location>
</feature>
<dbReference type="AlphaFoldDB" id="A0A1G9AIQ4"/>
<organism evidence="4 5">
    <name type="scientific">Ferrimonas sediminum</name>
    <dbReference type="NCBI Taxonomy" id="718193"/>
    <lineage>
        <taxon>Bacteria</taxon>
        <taxon>Pseudomonadati</taxon>
        <taxon>Pseudomonadota</taxon>
        <taxon>Gammaproteobacteria</taxon>
        <taxon>Alteromonadales</taxon>
        <taxon>Ferrimonadaceae</taxon>
        <taxon>Ferrimonas</taxon>
    </lineage>
</organism>
<evidence type="ECO:0000313" key="4">
    <source>
        <dbReference type="EMBL" id="SDK26405.1"/>
    </source>
</evidence>
<gene>
    <name evidence="4" type="ORF">SAMN04488540_12333</name>
</gene>
<evidence type="ECO:0000256" key="2">
    <source>
        <dbReference type="ARBA" id="ARBA00023172"/>
    </source>
</evidence>
<reference evidence="5" key="1">
    <citation type="submission" date="2016-10" db="EMBL/GenBank/DDBJ databases">
        <authorList>
            <person name="Varghese N."/>
            <person name="Submissions S."/>
        </authorList>
    </citation>
    <scope>NUCLEOTIDE SEQUENCE [LARGE SCALE GENOMIC DNA]</scope>
    <source>
        <strain evidence="5">DSM 23317</strain>
    </source>
</reference>
<dbReference type="OrthoDB" id="8533280at2"/>
<dbReference type="InterPro" id="IPR013762">
    <property type="entry name" value="Integrase-like_cat_sf"/>
</dbReference>
<accession>A0A1G9AIQ4</accession>
<dbReference type="PROSITE" id="PS51898">
    <property type="entry name" value="TYR_RECOMBINASE"/>
    <property type="match status" value="1"/>
</dbReference>
<dbReference type="InterPro" id="IPR010998">
    <property type="entry name" value="Integrase_recombinase_N"/>
</dbReference>
<dbReference type="Gene3D" id="1.10.150.130">
    <property type="match status" value="1"/>
</dbReference>
<dbReference type="InterPro" id="IPR002104">
    <property type="entry name" value="Integrase_catalytic"/>
</dbReference>
<dbReference type="GO" id="GO:0006310">
    <property type="term" value="P:DNA recombination"/>
    <property type="evidence" value="ECO:0007669"/>
    <property type="project" value="UniProtKB-KW"/>
</dbReference>
<keyword evidence="2" id="KW-0233">DNA recombination</keyword>
<dbReference type="EMBL" id="FNEM01000023">
    <property type="protein sequence ID" value="SDK26405.1"/>
    <property type="molecule type" value="Genomic_DNA"/>
</dbReference>
<evidence type="ECO:0000313" key="5">
    <source>
        <dbReference type="Proteomes" id="UP000199527"/>
    </source>
</evidence>
<protein>
    <submittedName>
        <fullName evidence="4">Phage integrase family protein</fullName>
    </submittedName>
</protein>
<dbReference type="Gene3D" id="1.10.443.10">
    <property type="entry name" value="Intergrase catalytic core"/>
    <property type="match status" value="1"/>
</dbReference>
<evidence type="ECO:0000256" key="1">
    <source>
        <dbReference type="ARBA" id="ARBA00023125"/>
    </source>
</evidence>
<dbReference type="InterPro" id="IPR011010">
    <property type="entry name" value="DNA_brk_join_enz"/>
</dbReference>